<protein>
    <submittedName>
        <fullName evidence="1">Uncharacterized protein</fullName>
    </submittedName>
</protein>
<comment type="caution">
    <text evidence="1">The sequence shown here is derived from an EMBL/GenBank/DDBJ whole genome shotgun (WGS) entry which is preliminary data.</text>
</comment>
<dbReference type="EMBL" id="KZ308175">
    <property type="protein sequence ID" value="KAG8223811.1"/>
    <property type="molecule type" value="Genomic_DNA"/>
</dbReference>
<organism evidence="1 2">
    <name type="scientific">Ladona fulva</name>
    <name type="common">Scarce chaser dragonfly</name>
    <name type="synonym">Libellula fulva</name>
    <dbReference type="NCBI Taxonomy" id="123851"/>
    <lineage>
        <taxon>Eukaryota</taxon>
        <taxon>Metazoa</taxon>
        <taxon>Ecdysozoa</taxon>
        <taxon>Arthropoda</taxon>
        <taxon>Hexapoda</taxon>
        <taxon>Insecta</taxon>
        <taxon>Pterygota</taxon>
        <taxon>Palaeoptera</taxon>
        <taxon>Odonata</taxon>
        <taxon>Epiprocta</taxon>
        <taxon>Anisoptera</taxon>
        <taxon>Libelluloidea</taxon>
        <taxon>Libellulidae</taxon>
        <taxon>Ladona</taxon>
    </lineage>
</organism>
<dbReference type="AlphaFoldDB" id="A0A8K0JWV8"/>
<dbReference type="OrthoDB" id="8053568at2759"/>
<evidence type="ECO:0000313" key="1">
    <source>
        <dbReference type="EMBL" id="KAG8223811.1"/>
    </source>
</evidence>
<accession>A0A8K0JWV8</accession>
<keyword evidence="2" id="KW-1185">Reference proteome</keyword>
<evidence type="ECO:0000313" key="2">
    <source>
        <dbReference type="Proteomes" id="UP000792457"/>
    </source>
</evidence>
<reference evidence="1" key="1">
    <citation type="submission" date="2013-04" db="EMBL/GenBank/DDBJ databases">
        <authorList>
            <person name="Qu J."/>
            <person name="Murali S.C."/>
            <person name="Bandaranaike D."/>
            <person name="Bellair M."/>
            <person name="Blankenburg K."/>
            <person name="Chao H."/>
            <person name="Dinh H."/>
            <person name="Doddapaneni H."/>
            <person name="Downs B."/>
            <person name="Dugan-Rocha S."/>
            <person name="Elkadiri S."/>
            <person name="Gnanaolivu R.D."/>
            <person name="Hernandez B."/>
            <person name="Javaid M."/>
            <person name="Jayaseelan J.C."/>
            <person name="Lee S."/>
            <person name="Li M."/>
            <person name="Ming W."/>
            <person name="Munidasa M."/>
            <person name="Muniz J."/>
            <person name="Nguyen L."/>
            <person name="Ongeri F."/>
            <person name="Osuji N."/>
            <person name="Pu L.-L."/>
            <person name="Puazo M."/>
            <person name="Qu C."/>
            <person name="Quiroz J."/>
            <person name="Raj R."/>
            <person name="Weissenberger G."/>
            <person name="Xin Y."/>
            <person name="Zou X."/>
            <person name="Han Y."/>
            <person name="Richards S."/>
            <person name="Worley K."/>
            <person name="Muzny D."/>
            <person name="Gibbs R."/>
        </authorList>
    </citation>
    <scope>NUCLEOTIDE SEQUENCE</scope>
    <source>
        <strain evidence="1">Sampled in the wild</strain>
    </source>
</reference>
<dbReference type="Proteomes" id="UP000792457">
    <property type="component" value="Unassembled WGS sequence"/>
</dbReference>
<gene>
    <name evidence="1" type="ORF">J437_LFUL003697</name>
</gene>
<name>A0A8K0JWV8_LADFU</name>
<sequence length="305" mass="35375">MRLKEDFPTLIENLQPETSKTTMRKNFIIPKLVAALDRCQLSMRDSVFILEATIETLEYNSDEFPISKSSIQRIRTEKRKERAEAIKANFQNDVPEVVTIHWDGKLLPALNAPKSKEERLPIVIVCVNQLIPRLESSSGIRQMQAVWNAIVDYNLEDKLQIHAIPMVPVCFLNRNLKEICLLLQQAKSFVYELVLKSVFEVKISHVTTDPDIPLFKKFQDTWKSVNPDKIQCCKENFVLHLTVSEIDNLLELYRAELTKEIARDDFRELIELSVIFLGGDTQRKFIFDLQLPCTKFHGSREQFIP</sequence>
<reference evidence="1" key="2">
    <citation type="submission" date="2017-10" db="EMBL/GenBank/DDBJ databases">
        <title>Ladona fulva Genome sequencing and assembly.</title>
        <authorList>
            <person name="Murali S."/>
            <person name="Richards S."/>
            <person name="Bandaranaike D."/>
            <person name="Bellair M."/>
            <person name="Blankenburg K."/>
            <person name="Chao H."/>
            <person name="Dinh H."/>
            <person name="Doddapaneni H."/>
            <person name="Dugan-Rocha S."/>
            <person name="Elkadiri S."/>
            <person name="Gnanaolivu R."/>
            <person name="Hernandez B."/>
            <person name="Skinner E."/>
            <person name="Javaid M."/>
            <person name="Lee S."/>
            <person name="Li M."/>
            <person name="Ming W."/>
            <person name="Munidasa M."/>
            <person name="Muniz J."/>
            <person name="Nguyen L."/>
            <person name="Hughes D."/>
            <person name="Osuji N."/>
            <person name="Pu L.-L."/>
            <person name="Puazo M."/>
            <person name="Qu C."/>
            <person name="Quiroz J."/>
            <person name="Raj R."/>
            <person name="Weissenberger G."/>
            <person name="Xin Y."/>
            <person name="Zou X."/>
            <person name="Han Y."/>
            <person name="Worley K."/>
            <person name="Muzny D."/>
            <person name="Gibbs R."/>
        </authorList>
    </citation>
    <scope>NUCLEOTIDE SEQUENCE</scope>
    <source>
        <strain evidence="1">Sampled in the wild</strain>
    </source>
</reference>
<proteinExistence type="predicted"/>